<keyword evidence="10" id="KW-1185">Reference proteome</keyword>
<proteinExistence type="predicted"/>
<evidence type="ECO:0000313" key="11">
    <source>
        <dbReference type="WBParaSite" id="HNAJ_0000401501-mRNA-1"/>
    </source>
</evidence>
<keyword evidence="5" id="KW-1133">Transmembrane helix</keyword>
<gene>
    <name evidence="9" type="ORF">HNAJ_LOCUS4014</name>
</gene>
<evidence type="ECO:0000256" key="5">
    <source>
        <dbReference type="ARBA" id="ARBA00022989"/>
    </source>
</evidence>
<name>A0A0R3TAC6_RODNA</name>
<keyword evidence="4" id="KW-0812">Transmembrane</keyword>
<dbReference type="Proteomes" id="UP000278807">
    <property type="component" value="Unassembled WGS sequence"/>
</dbReference>
<dbReference type="AlphaFoldDB" id="A0A0R3TAC6"/>
<protein>
    <submittedName>
        <fullName evidence="11">Innexin</fullName>
    </submittedName>
</protein>
<dbReference type="GO" id="GO:0005921">
    <property type="term" value="C:gap junction"/>
    <property type="evidence" value="ECO:0007669"/>
    <property type="project" value="TreeGrafter"/>
</dbReference>
<organism evidence="11">
    <name type="scientific">Rodentolepis nana</name>
    <name type="common">Dwarf tapeworm</name>
    <name type="synonym">Hymenolepis nana</name>
    <dbReference type="NCBI Taxonomy" id="102285"/>
    <lineage>
        <taxon>Eukaryota</taxon>
        <taxon>Metazoa</taxon>
        <taxon>Spiralia</taxon>
        <taxon>Lophotrochozoa</taxon>
        <taxon>Platyhelminthes</taxon>
        <taxon>Cestoda</taxon>
        <taxon>Eucestoda</taxon>
        <taxon>Cyclophyllidea</taxon>
        <taxon>Hymenolepididae</taxon>
        <taxon>Rodentolepis</taxon>
    </lineage>
</organism>
<dbReference type="Pfam" id="PF00876">
    <property type="entry name" value="Innexin"/>
    <property type="match status" value="1"/>
</dbReference>
<evidence type="ECO:0000256" key="8">
    <source>
        <dbReference type="ARBA" id="ARBA00023303"/>
    </source>
</evidence>
<evidence type="ECO:0000256" key="1">
    <source>
        <dbReference type="ARBA" id="ARBA00004651"/>
    </source>
</evidence>
<keyword evidence="8" id="KW-0407">Ion channel</keyword>
<dbReference type="EMBL" id="UZAE01002587">
    <property type="protein sequence ID" value="VDN99873.1"/>
    <property type="molecule type" value="Genomic_DNA"/>
</dbReference>
<keyword evidence="3" id="KW-1003">Cell membrane</keyword>
<keyword evidence="7" id="KW-0472">Membrane</keyword>
<dbReference type="STRING" id="102285.A0A0R3TAC6"/>
<keyword evidence="6" id="KW-0406">Ion transport</keyword>
<dbReference type="GO" id="GO:0034220">
    <property type="term" value="P:monoatomic ion transmembrane transport"/>
    <property type="evidence" value="ECO:0007669"/>
    <property type="project" value="UniProtKB-KW"/>
</dbReference>
<dbReference type="GO" id="GO:0005886">
    <property type="term" value="C:plasma membrane"/>
    <property type="evidence" value="ECO:0007669"/>
    <property type="project" value="UniProtKB-SubCell"/>
</dbReference>
<comment type="subcellular location">
    <subcellularLocation>
        <location evidence="1">Cell membrane</location>
        <topology evidence="1">Multi-pass membrane protein</topology>
    </subcellularLocation>
</comment>
<evidence type="ECO:0000256" key="3">
    <source>
        <dbReference type="ARBA" id="ARBA00022475"/>
    </source>
</evidence>
<evidence type="ECO:0000256" key="7">
    <source>
        <dbReference type="ARBA" id="ARBA00023136"/>
    </source>
</evidence>
<dbReference type="GO" id="GO:0005243">
    <property type="term" value="F:gap junction channel activity"/>
    <property type="evidence" value="ECO:0007669"/>
    <property type="project" value="TreeGrafter"/>
</dbReference>
<evidence type="ECO:0000256" key="4">
    <source>
        <dbReference type="ARBA" id="ARBA00022692"/>
    </source>
</evidence>
<dbReference type="InterPro" id="IPR000990">
    <property type="entry name" value="Innexin"/>
</dbReference>
<keyword evidence="2" id="KW-0813">Transport</keyword>
<evidence type="ECO:0000313" key="10">
    <source>
        <dbReference type="Proteomes" id="UP000278807"/>
    </source>
</evidence>
<evidence type="ECO:0000256" key="2">
    <source>
        <dbReference type="ARBA" id="ARBA00022448"/>
    </source>
</evidence>
<dbReference type="PANTHER" id="PTHR11893:SF36">
    <property type="entry name" value="INNEXIN-5"/>
    <property type="match status" value="1"/>
</dbReference>
<reference evidence="9 10" key="2">
    <citation type="submission" date="2018-11" db="EMBL/GenBank/DDBJ databases">
        <authorList>
            <consortium name="Pathogen Informatics"/>
        </authorList>
    </citation>
    <scope>NUCLEOTIDE SEQUENCE [LARGE SCALE GENOMIC DNA]</scope>
</reference>
<dbReference type="PANTHER" id="PTHR11893">
    <property type="entry name" value="INNEXIN"/>
    <property type="match status" value="1"/>
</dbReference>
<evidence type="ECO:0000256" key="6">
    <source>
        <dbReference type="ARBA" id="ARBA00023065"/>
    </source>
</evidence>
<dbReference type="OrthoDB" id="5867527at2759"/>
<dbReference type="WBParaSite" id="HNAJ_0000401501-mRNA-1">
    <property type="protein sequence ID" value="HNAJ_0000401501-mRNA-1"/>
    <property type="gene ID" value="HNAJ_0000401501"/>
</dbReference>
<accession>A0A0R3TAC6</accession>
<reference evidence="11" key="1">
    <citation type="submission" date="2017-02" db="UniProtKB">
        <authorList>
            <consortium name="WormBaseParasite"/>
        </authorList>
    </citation>
    <scope>IDENTIFICATION</scope>
</reference>
<sequence length="116" mass="13221">MLCFLNSKKNAVRSHPTENRSIGVPGRCANDFYPVVMARISTTDRCIHRDIVECLYLINAVGQIYLMERFVGARVTFYGAAVLADLIRSRDWQQSGHFPRVTFCDMEAKKLGKNHL</sequence>
<evidence type="ECO:0000313" key="9">
    <source>
        <dbReference type="EMBL" id="VDN99873.1"/>
    </source>
</evidence>